<comment type="caution">
    <text evidence="1">The sequence shown here is derived from an EMBL/GenBank/DDBJ whole genome shotgun (WGS) entry which is preliminary data.</text>
</comment>
<reference evidence="1" key="1">
    <citation type="submission" date="2023-06" db="EMBL/GenBank/DDBJ databases">
        <title>Genomic analysis of the entomopathogenic nematode Steinernema hermaphroditum.</title>
        <authorList>
            <person name="Schwarz E.M."/>
            <person name="Heppert J.K."/>
            <person name="Baniya A."/>
            <person name="Schwartz H.T."/>
            <person name="Tan C.-H."/>
            <person name="Antoshechkin I."/>
            <person name="Sternberg P.W."/>
            <person name="Goodrich-Blair H."/>
            <person name="Dillman A.R."/>
        </authorList>
    </citation>
    <scope>NUCLEOTIDE SEQUENCE</scope>
    <source>
        <strain evidence="1">PS9179</strain>
        <tissue evidence="1">Whole animal</tissue>
    </source>
</reference>
<accession>A0AA39LS40</accession>
<dbReference type="EMBL" id="JAUCMV010000003">
    <property type="protein sequence ID" value="KAK0408091.1"/>
    <property type="molecule type" value="Genomic_DNA"/>
</dbReference>
<name>A0AA39LS40_9BILA</name>
<sequence>MLTRKRHAKIEEDRTAFVHCLMLPLLPPSPQPRGPLSHLAAIAAALKRFSETRALLITRSFRESVGGRTVRRRGD</sequence>
<evidence type="ECO:0000313" key="1">
    <source>
        <dbReference type="EMBL" id="KAK0408091.1"/>
    </source>
</evidence>
<proteinExistence type="predicted"/>
<protein>
    <submittedName>
        <fullName evidence="1">Uncharacterized protein</fullName>
    </submittedName>
</protein>
<keyword evidence="2" id="KW-1185">Reference proteome</keyword>
<dbReference type="Proteomes" id="UP001175271">
    <property type="component" value="Unassembled WGS sequence"/>
</dbReference>
<gene>
    <name evidence="1" type="ORF">QR680_003767</name>
</gene>
<organism evidence="1 2">
    <name type="scientific">Steinernema hermaphroditum</name>
    <dbReference type="NCBI Taxonomy" id="289476"/>
    <lineage>
        <taxon>Eukaryota</taxon>
        <taxon>Metazoa</taxon>
        <taxon>Ecdysozoa</taxon>
        <taxon>Nematoda</taxon>
        <taxon>Chromadorea</taxon>
        <taxon>Rhabditida</taxon>
        <taxon>Tylenchina</taxon>
        <taxon>Panagrolaimomorpha</taxon>
        <taxon>Strongyloidoidea</taxon>
        <taxon>Steinernematidae</taxon>
        <taxon>Steinernema</taxon>
    </lineage>
</organism>
<dbReference type="AlphaFoldDB" id="A0AA39LS40"/>
<evidence type="ECO:0000313" key="2">
    <source>
        <dbReference type="Proteomes" id="UP001175271"/>
    </source>
</evidence>